<evidence type="ECO:0000313" key="4">
    <source>
        <dbReference type="EMBL" id="QGV79217.1"/>
    </source>
</evidence>
<dbReference type="EMBL" id="CP034279">
    <property type="protein sequence ID" value="QGV79217.1"/>
    <property type="molecule type" value="Genomic_DNA"/>
</dbReference>
<dbReference type="PROSITE" id="PS51257">
    <property type="entry name" value="PROKAR_LIPOPROTEIN"/>
    <property type="match status" value="1"/>
</dbReference>
<dbReference type="OrthoDB" id="3854042at2"/>
<evidence type="ECO:0000256" key="2">
    <source>
        <dbReference type="SAM" id="SignalP"/>
    </source>
</evidence>
<dbReference type="RefSeq" id="WP_156692973.1">
    <property type="nucleotide sequence ID" value="NZ_CP034279.1"/>
</dbReference>
<dbReference type="KEGG" id="sfic:EIZ62_13840"/>
<reference evidence="4 5" key="1">
    <citation type="submission" date="2018-12" db="EMBL/GenBank/DDBJ databases">
        <title>Complete genome sequence of Streptomyces ficellus NRRL8067, the producer of ficellomycin, feldamycin and nojirimycin.</title>
        <authorList>
            <person name="Zhang H."/>
            <person name="Yue R."/>
            <person name="Liu Y."/>
            <person name="Li M."/>
            <person name="Mu H."/>
            <person name="Zhang J."/>
        </authorList>
    </citation>
    <scope>NUCLEOTIDE SEQUENCE [LARGE SCALE GENOMIC DNA]</scope>
    <source>
        <strain evidence="4 5">NRRL 8067</strain>
    </source>
</reference>
<evidence type="ECO:0000256" key="1">
    <source>
        <dbReference type="SAM" id="MobiDB-lite"/>
    </source>
</evidence>
<feature type="compositionally biased region" description="Low complexity" evidence="1">
    <location>
        <begin position="36"/>
        <end position="69"/>
    </location>
</feature>
<feature type="chain" id="PRO_5039291586" evidence="2">
    <location>
        <begin position="25"/>
        <end position="238"/>
    </location>
</feature>
<sequence length="238" mass="23617">MRTFRIRTTAAAATAVLAALSLTACLPGQEPQAANGSTTPAGSPSPAATAQTPGGAEKPASPAPSGKSSSDAEPATNGGSGKGGATSAADDDSDPQAEAEACGADVKVTYTTLSRPLNHALLTMTNTGSTACDAYHAPLLRFDDAQSVTAVNEGSKPQSVVRIGPGESAYAAINLAVADGSGTHGGTAEKLAVHFAPRSGEGSTDDAPAAITLPKDTYVDSSTNVTYWQSSMDAALGH</sequence>
<accession>A0A6I6FDY5</accession>
<dbReference type="AlphaFoldDB" id="A0A6I6FDY5"/>
<dbReference type="InterPro" id="IPR025326">
    <property type="entry name" value="DUF4232"/>
</dbReference>
<keyword evidence="5" id="KW-1185">Reference proteome</keyword>
<feature type="domain" description="DUF4232" evidence="3">
    <location>
        <begin position="104"/>
        <end position="229"/>
    </location>
</feature>
<proteinExistence type="predicted"/>
<gene>
    <name evidence="4" type="ORF">EIZ62_13840</name>
</gene>
<feature type="region of interest" description="Disordered" evidence="1">
    <location>
        <begin position="29"/>
        <end position="100"/>
    </location>
</feature>
<protein>
    <submittedName>
        <fullName evidence="4">DUF4232 domain-containing protein</fullName>
    </submittedName>
</protein>
<evidence type="ECO:0000259" key="3">
    <source>
        <dbReference type="Pfam" id="PF14016"/>
    </source>
</evidence>
<keyword evidence="2" id="KW-0732">Signal</keyword>
<dbReference type="Proteomes" id="UP000422572">
    <property type="component" value="Chromosome"/>
</dbReference>
<feature type="signal peptide" evidence="2">
    <location>
        <begin position="1"/>
        <end position="24"/>
    </location>
</feature>
<name>A0A6I6FDY5_9ACTN</name>
<dbReference type="Pfam" id="PF14016">
    <property type="entry name" value="DUF4232"/>
    <property type="match status" value="1"/>
</dbReference>
<organism evidence="4 5">
    <name type="scientific">Streptomyces ficellus</name>
    <dbReference type="NCBI Taxonomy" id="1977088"/>
    <lineage>
        <taxon>Bacteria</taxon>
        <taxon>Bacillati</taxon>
        <taxon>Actinomycetota</taxon>
        <taxon>Actinomycetes</taxon>
        <taxon>Kitasatosporales</taxon>
        <taxon>Streptomycetaceae</taxon>
        <taxon>Streptomyces</taxon>
    </lineage>
</organism>
<evidence type="ECO:0000313" key="5">
    <source>
        <dbReference type="Proteomes" id="UP000422572"/>
    </source>
</evidence>